<reference evidence="2 3" key="1">
    <citation type="journal article" date="2015" name="Genome Biol. Evol.">
        <title>Comparative Genomics of a Bacterivorous Green Alga Reveals Evolutionary Causalities and Consequences of Phago-Mixotrophic Mode of Nutrition.</title>
        <authorList>
            <person name="Burns J.A."/>
            <person name="Paasch A."/>
            <person name="Narechania A."/>
            <person name="Kim E."/>
        </authorList>
    </citation>
    <scope>NUCLEOTIDE SEQUENCE [LARGE SCALE GENOMIC DNA]</scope>
    <source>
        <strain evidence="2 3">PLY_AMNH</strain>
    </source>
</reference>
<evidence type="ECO:0000256" key="1">
    <source>
        <dbReference type="SAM" id="MobiDB-lite"/>
    </source>
</evidence>
<accession>A0AAE0EPF5</accession>
<keyword evidence="3" id="KW-1185">Reference proteome</keyword>
<protein>
    <submittedName>
        <fullName evidence="2">Uncharacterized protein</fullName>
    </submittedName>
</protein>
<dbReference type="AlphaFoldDB" id="A0AAE0EPF5"/>
<dbReference type="Proteomes" id="UP001190700">
    <property type="component" value="Unassembled WGS sequence"/>
</dbReference>
<feature type="region of interest" description="Disordered" evidence="1">
    <location>
        <begin position="305"/>
        <end position="333"/>
    </location>
</feature>
<feature type="compositionally biased region" description="Acidic residues" evidence="1">
    <location>
        <begin position="307"/>
        <end position="321"/>
    </location>
</feature>
<comment type="caution">
    <text evidence="2">The sequence shown here is derived from an EMBL/GenBank/DDBJ whole genome shotgun (WGS) entry which is preliminary data.</text>
</comment>
<sequence>MEKHARFGGNEHGATVLFAKFVPTIKEAFVNENSLFATLFDLEDITTRVRAEANKLLFSILELIYDPKSPAADWLKASAETSPHDGKRVLLETARMLLDVGTHFQGTSELPRIRFLANVDPHADIVDFNAAPASAKRKNTLHQEECYAANVKAGVPSGLSAATLAVDTEGKSVIADLISIILDLQRQVKSLSSHMDDTKNFTPRGAKTRGKMTRFAARDLPAGGNWSQTEQKKRVAFRKGSGEFIPFCANDTSLGKYTAYCQPVDASMGGFHVGGAVDGVPSFETMQREELAAQREEIHLQHAWMIDDNDDGSNELPDDGESDGKRDTETVYDARRSVVPRRGACRGDTLPPSLRKTLIPVCIAALFCLRAAAAPLAGQEHAR</sequence>
<evidence type="ECO:0000313" key="3">
    <source>
        <dbReference type="Proteomes" id="UP001190700"/>
    </source>
</evidence>
<dbReference type="EMBL" id="LGRX02035288">
    <property type="protein sequence ID" value="KAK3235449.1"/>
    <property type="molecule type" value="Genomic_DNA"/>
</dbReference>
<proteinExistence type="predicted"/>
<organism evidence="2 3">
    <name type="scientific">Cymbomonas tetramitiformis</name>
    <dbReference type="NCBI Taxonomy" id="36881"/>
    <lineage>
        <taxon>Eukaryota</taxon>
        <taxon>Viridiplantae</taxon>
        <taxon>Chlorophyta</taxon>
        <taxon>Pyramimonadophyceae</taxon>
        <taxon>Pyramimonadales</taxon>
        <taxon>Pyramimonadaceae</taxon>
        <taxon>Cymbomonas</taxon>
    </lineage>
</organism>
<gene>
    <name evidence="2" type="ORF">CYMTET_54342</name>
</gene>
<name>A0AAE0EPF5_9CHLO</name>
<evidence type="ECO:0000313" key="2">
    <source>
        <dbReference type="EMBL" id="KAK3235449.1"/>
    </source>
</evidence>
<feature type="compositionally biased region" description="Basic and acidic residues" evidence="1">
    <location>
        <begin position="322"/>
        <end position="333"/>
    </location>
</feature>